<sequence length="466" mass="52567">MTNKSDKRSFHERLTHFVHVIRTEIRNGIRQEGSYLPSESMLAKQFHLSNKSIRKGLDQLVEEGLIVKIDRVGSKVTSKGEGAITVHFGCSNSFPSDFVIDDLIADFSLRYPGIHIRRITLNQHNYLDSAREMIGNGLLDAVALNSPQFQEWTEAGIGDALEAQQPDESVHPIAEDAFRYGGALYARPLSFSPVVLCYNKRHFAEAGLHEPDSYWTWDDLMAAAAKLSLSPGRHGVYFLPTSENRYPVFLLQSLARYAKEGENAASLRHRLSEGLNKLNKLIASRDIFPPYMAKGNDETIGLFADGRVSMIMCTYYNLNELSRQGLKYDICPLPALYRGDPQKTLLISIGTALVKHSRSREAARQFVEYLSSAEAQGIIRDRTVGIPARRDCSDRSGQASVKLPSRYAMYREMIPSFAYHSELGMNIRQLRQLTKWLKEYWSGMMDEDALQVNLAGLENNASVHRQ</sequence>
<evidence type="ECO:0000256" key="5">
    <source>
        <dbReference type="ARBA" id="ARBA00023136"/>
    </source>
</evidence>
<dbReference type="Pfam" id="PF13416">
    <property type="entry name" value="SBP_bac_8"/>
    <property type="match status" value="1"/>
</dbReference>
<evidence type="ECO:0000256" key="3">
    <source>
        <dbReference type="ARBA" id="ARBA00023015"/>
    </source>
</evidence>
<dbReference type="PRINTS" id="PR00035">
    <property type="entry name" value="HTHGNTR"/>
</dbReference>
<keyword evidence="4" id="KW-0238">DNA-binding</keyword>
<evidence type="ECO:0000256" key="8">
    <source>
        <dbReference type="ARBA" id="ARBA00023288"/>
    </source>
</evidence>
<dbReference type="RefSeq" id="WP_377562336.1">
    <property type="nucleotide sequence ID" value="NZ_JBHTJZ010000005.1"/>
</dbReference>
<dbReference type="PANTHER" id="PTHR43649:SF33">
    <property type="entry name" value="POLYGALACTURONAN_RHAMNOGALACTURONAN-BINDING PROTEIN YTCQ"/>
    <property type="match status" value="1"/>
</dbReference>
<dbReference type="Gene3D" id="1.10.10.10">
    <property type="entry name" value="Winged helix-like DNA-binding domain superfamily/Winged helix DNA-binding domain"/>
    <property type="match status" value="1"/>
</dbReference>
<dbReference type="Pfam" id="PF00392">
    <property type="entry name" value="GntR"/>
    <property type="match status" value="1"/>
</dbReference>
<dbReference type="EMBL" id="JBHTJZ010000005">
    <property type="protein sequence ID" value="MFD0958546.1"/>
    <property type="molecule type" value="Genomic_DNA"/>
</dbReference>
<keyword evidence="6" id="KW-0564">Palmitate</keyword>
<comment type="caution">
    <text evidence="10">The sequence shown here is derived from an EMBL/GenBank/DDBJ whole genome shotgun (WGS) entry which is preliminary data.</text>
</comment>
<organism evidence="10 11">
    <name type="scientific">Paenibacillus chungangensis</name>
    <dbReference type="NCBI Taxonomy" id="696535"/>
    <lineage>
        <taxon>Bacteria</taxon>
        <taxon>Bacillati</taxon>
        <taxon>Bacillota</taxon>
        <taxon>Bacilli</taxon>
        <taxon>Bacillales</taxon>
        <taxon>Paenibacillaceae</taxon>
        <taxon>Paenibacillus</taxon>
    </lineage>
</organism>
<feature type="domain" description="HTH gntR-type" evidence="9">
    <location>
        <begin position="11"/>
        <end position="79"/>
    </location>
</feature>
<evidence type="ECO:0000256" key="4">
    <source>
        <dbReference type="ARBA" id="ARBA00023125"/>
    </source>
</evidence>
<evidence type="ECO:0000256" key="7">
    <source>
        <dbReference type="ARBA" id="ARBA00023163"/>
    </source>
</evidence>
<dbReference type="InterPro" id="IPR000524">
    <property type="entry name" value="Tscrpt_reg_HTH_GntR"/>
</dbReference>
<reference evidence="11" key="1">
    <citation type="journal article" date="2019" name="Int. J. Syst. Evol. Microbiol.">
        <title>The Global Catalogue of Microorganisms (GCM) 10K type strain sequencing project: providing services to taxonomists for standard genome sequencing and annotation.</title>
        <authorList>
            <consortium name="The Broad Institute Genomics Platform"/>
            <consortium name="The Broad Institute Genome Sequencing Center for Infectious Disease"/>
            <person name="Wu L."/>
            <person name="Ma J."/>
        </authorList>
    </citation>
    <scope>NUCLEOTIDE SEQUENCE [LARGE SCALE GENOMIC DNA]</scope>
    <source>
        <strain evidence="11">CCUG 59129</strain>
    </source>
</reference>
<evidence type="ECO:0000313" key="10">
    <source>
        <dbReference type="EMBL" id="MFD0958546.1"/>
    </source>
</evidence>
<dbReference type="SMART" id="SM00345">
    <property type="entry name" value="HTH_GNTR"/>
    <property type="match status" value="1"/>
</dbReference>
<dbReference type="Gene3D" id="3.40.190.10">
    <property type="entry name" value="Periplasmic binding protein-like II"/>
    <property type="match status" value="1"/>
</dbReference>
<name>A0ABW3HM13_9BACL</name>
<keyword evidence="1" id="KW-1003">Cell membrane</keyword>
<dbReference type="SUPFAM" id="SSF46785">
    <property type="entry name" value="Winged helix' DNA-binding domain"/>
    <property type="match status" value="1"/>
</dbReference>
<keyword evidence="2" id="KW-0732">Signal</keyword>
<dbReference type="InterPro" id="IPR036390">
    <property type="entry name" value="WH_DNA-bd_sf"/>
</dbReference>
<dbReference type="InterPro" id="IPR006059">
    <property type="entry name" value="SBP"/>
</dbReference>
<evidence type="ECO:0000256" key="6">
    <source>
        <dbReference type="ARBA" id="ARBA00023139"/>
    </source>
</evidence>
<accession>A0ABW3HM13</accession>
<evidence type="ECO:0000313" key="11">
    <source>
        <dbReference type="Proteomes" id="UP001596989"/>
    </source>
</evidence>
<keyword evidence="3" id="KW-0805">Transcription regulation</keyword>
<keyword evidence="7" id="KW-0804">Transcription</keyword>
<dbReference type="Proteomes" id="UP001596989">
    <property type="component" value="Unassembled WGS sequence"/>
</dbReference>
<evidence type="ECO:0000259" key="9">
    <source>
        <dbReference type="PROSITE" id="PS50949"/>
    </source>
</evidence>
<dbReference type="InterPro" id="IPR036388">
    <property type="entry name" value="WH-like_DNA-bd_sf"/>
</dbReference>
<gene>
    <name evidence="10" type="ORF">ACFQ2I_04010</name>
</gene>
<proteinExistence type="predicted"/>
<dbReference type="InterPro" id="IPR050490">
    <property type="entry name" value="Bact_solute-bd_prot1"/>
</dbReference>
<keyword evidence="5" id="KW-0472">Membrane</keyword>
<dbReference type="PROSITE" id="PS50949">
    <property type="entry name" value="HTH_GNTR"/>
    <property type="match status" value="1"/>
</dbReference>
<keyword evidence="11" id="KW-1185">Reference proteome</keyword>
<evidence type="ECO:0000256" key="1">
    <source>
        <dbReference type="ARBA" id="ARBA00022475"/>
    </source>
</evidence>
<evidence type="ECO:0000256" key="2">
    <source>
        <dbReference type="ARBA" id="ARBA00022729"/>
    </source>
</evidence>
<dbReference type="SUPFAM" id="SSF53850">
    <property type="entry name" value="Periplasmic binding protein-like II"/>
    <property type="match status" value="1"/>
</dbReference>
<dbReference type="PANTHER" id="PTHR43649">
    <property type="entry name" value="ARABINOSE-BINDING PROTEIN-RELATED"/>
    <property type="match status" value="1"/>
</dbReference>
<keyword evidence="8" id="KW-0449">Lipoprotein</keyword>
<protein>
    <submittedName>
        <fullName evidence="10">Extracellular solute-binding protein</fullName>
    </submittedName>
</protein>